<accession>A0ABQ8SP94</accession>
<sequence length="187" mass="21521">MYVVTIFFAFGSHCMYIERRVSELRASINFNYKYYVRNSCLTLTGFSERVRNTYVIVSSSLYYERNTKADVVYDRLTINITIDNFAKKLIIEILTSRIKATTVKIFTVLTEVHMSITILKIILTCKIYIRLALIENIEGFSGTEIEELPAKNETHNLLIFTQDTIQQKMTSVLPSAVFSVGPHLVCH</sequence>
<protein>
    <submittedName>
        <fullName evidence="1">Uncharacterized protein</fullName>
    </submittedName>
</protein>
<dbReference type="EMBL" id="JAJSOF020000023">
    <property type="protein sequence ID" value="KAJ4435512.1"/>
    <property type="molecule type" value="Genomic_DNA"/>
</dbReference>
<comment type="caution">
    <text evidence="1">The sequence shown here is derived from an EMBL/GenBank/DDBJ whole genome shotgun (WGS) entry which is preliminary data.</text>
</comment>
<reference evidence="1 2" key="1">
    <citation type="journal article" date="2022" name="Allergy">
        <title>Genome assembly and annotation of Periplaneta americana reveal a comprehensive cockroach allergen profile.</title>
        <authorList>
            <person name="Wang L."/>
            <person name="Xiong Q."/>
            <person name="Saelim N."/>
            <person name="Wang L."/>
            <person name="Nong W."/>
            <person name="Wan A.T."/>
            <person name="Shi M."/>
            <person name="Liu X."/>
            <person name="Cao Q."/>
            <person name="Hui J.H.L."/>
            <person name="Sookrung N."/>
            <person name="Leung T.F."/>
            <person name="Tungtrongchitr A."/>
            <person name="Tsui S.K.W."/>
        </authorList>
    </citation>
    <scope>NUCLEOTIDE SEQUENCE [LARGE SCALE GENOMIC DNA]</scope>
    <source>
        <tissue evidence="1">Whole body-01</tissue>
    </source>
</reference>
<keyword evidence="2" id="KW-1185">Reference proteome</keyword>
<evidence type="ECO:0000313" key="2">
    <source>
        <dbReference type="Proteomes" id="UP001148838"/>
    </source>
</evidence>
<organism evidence="1 2">
    <name type="scientific">Periplaneta americana</name>
    <name type="common">American cockroach</name>
    <name type="synonym">Blatta americana</name>
    <dbReference type="NCBI Taxonomy" id="6978"/>
    <lineage>
        <taxon>Eukaryota</taxon>
        <taxon>Metazoa</taxon>
        <taxon>Ecdysozoa</taxon>
        <taxon>Arthropoda</taxon>
        <taxon>Hexapoda</taxon>
        <taxon>Insecta</taxon>
        <taxon>Pterygota</taxon>
        <taxon>Neoptera</taxon>
        <taxon>Polyneoptera</taxon>
        <taxon>Dictyoptera</taxon>
        <taxon>Blattodea</taxon>
        <taxon>Blattoidea</taxon>
        <taxon>Blattidae</taxon>
        <taxon>Blattinae</taxon>
        <taxon>Periplaneta</taxon>
    </lineage>
</organism>
<gene>
    <name evidence="1" type="ORF">ANN_18128</name>
</gene>
<proteinExistence type="predicted"/>
<dbReference type="Proteomes" id="UP001148838">
    <property type="component" value="Unassembled WGS sequence"/>
</dbReference>
<name>A0ABQ8SP94_PERAM</name>
<evidence type="ECO:0000313" key="1">
    <source>
        <dbReference type="EMBL" id="KAJ4435512.1"/>
    </source>
</evidence>